<proteinExistence type="predicted"/>
<dbReference type="EMBL" id="JAALHA020000025">
    <property type="protein sequence ID" value="MDR9899587.1"/>
    <property type="molecule type" value="Genomic_DNA"/>
</dbReference>
<accession>A0AAP5IED8</accession>
<keyword evidence="1" id="KW-0732">Signal</keyword>
<keyword evidence="3" id="KW-1185">Reference proteome</keyword>
<dbReference type="Pfam" id="PF05787">
    <property type="entry name" value="PhoX"/>
    <property type="match status" value="1"/>
</dbReference>
<protein>
    <submittedName>
        <fullName evidence="2">DUF839 domain-containing protein</fullName>
    </submittedName>
</protein>
<sequence length="542" mass="58557">MFKLRSKTLTNAVLLATCILLPSVLSASAENVTEQIPKVGVDSANPREGTPPNILASGFSLKLLAQGSDPLENPSGSITKLGYLNDFPPQTVEATKTEPDQNTYLVLDYNPGGPTPGYDYGRHFLFQGHENGNDLAYVTRINLDVTDPLHRITLLTPVGSNGKTGFNSIDGSTWNPFTKTLLFTQENGSSGAVIQITPNWPPQVITLDGILGKGGYEGIHLDNRGNIVIVEDAGGTSVNVDPQDPQSPKAARQPNSFVYRFVPNDRTDLTKGGKLQALQVQINNQPVTFHADDPVGDTFSDVQLQLHTLGTSWPVKWVTIHDTAVDGFASFSANSAAKAAGATPFKRPENVAFLPGSNFKTFFFAPTGDTNSNSGNQPELAARGAWGSIFRVDLDETRDQGQISIFVLGTAEQSSFDNLTFANGTTLLAAEDRGDTLHKQLNRLDSVWSYNVSGNNISPRRFLALGRDEAAAIDAGYLDASTPGYQNDGDNEPTGLIVSQGSASIENLLGTKPKFGSARWFITQQHGYNQIYEIQKQKTQEH</sequence>
<dbReference type="RefSeq" id="WP_208352929.1">
    <property type="nucleotide sequence ID" value="NZ_JAALHA020000025.1"/>
</dbReference>
<evidence type="ECO:0000256" key="1">
    <source>
        <dbReference type="SAM" id="SignalP"/>
    </source>
</evidence>
<dbReference type="InterPro" id="IPR008557">
    <property type="entry name" value="PhoX"/>
</dbReference>
<organism evidence="2 3">
    <name type="scientific">Aetokthonos hydrillicola Thurmond2011</name>
    <dbReference type="NCBI Taxonomy" id="2712845"/>
    <lineage>
        <taxon>Bacteria</taxon>
        <taxon>Bacillati</taxon>
        <taxon>Cyanobacteriota</taxon>
        <taxon>Cyanophyceae</taxon>
        <taxon>Nostocales</taxon>
        <taxon>Hapalosiphonaceae</taxon>
        <taxon>Aetokthonos</taxon>
    </lineage>
</organism>
<reference evidence="3" key="1">
    <citation type="journal article" date="2021" name="Science">
        <title>Hunting the eagle killer: A cyanobacterial neurotoxin causes vacuolar myelinopathy.</title>
        <authorList>
            <person name="Breinlinger S."/>
            <person name="Phillips T.J."/>
            <person name="Haram B.N."/>
            <person name="Mares J."/>
            <person name="Martinez Yerena J.A."/>
            <person name="Hrouzek P."/>
            <person name="Sobotka R."/>
            <person name="Henderson W.M."/>
            <person name="Schmieder P."/>
            <person name="Williams S.M."/>
            <person name="Lauderdale J.D."/>
            <person name="Wilde H.D."/>
            <person name="Gerrin W."/>
            <person name="Kust A."/>
            <person name="Washington J.W."/>
            <person name="Wagner C."/>
            <person name="Geier B."/>
            <person name="Liebeke M."/>
            <person name="Enke H."/>
            <person name="Niedermeyer T.H.J."/>
            <person name="Wilde S.B."/>
        </authorList>
    </citation>
    <scope>NUCLEOTIDE SEQUENCE [LARGE SCALE GENOMIC DNA]</scope>
    <source>
        <strain evidence="3">Thurmond2011</strain>
    </source>
</reference>
<comment type="caution">
    <text evidence="2">The sequence shown here is derived from an EMBL/GenBank/DDBJ whole genome shotgun (WGS) entry which is preliminary data.</text>
</comment>
<feature type="signal peptide" evidence="1">
    <location>
        <begin position="1"/>
        <end position="29"/>
    </location>
</feature>
<evidence type="ECO:0000313" key="2">
    <source>
        <dbReference type="EMBL" id="MDR9899587.1"/>
    </source>
</evidence>
<name>A0AAP5IED8_9CYAN</name>
<evidence type="ECO:0000313" key="3">
    <source>
        <dbReference type="Proteomes" id="UP000667802"/>
    </source>
</evidence>
<dbReference type="Proteomes" id="UP000667802">
    <property type="component" value="Unassembled WGS sequence"/>
</dbReference>
<gene>
    <name evidence="2" type="ORF">G7B40_034270</name>
</gene>
<dbReference type="AlphaFoldDB" id="A0AAP5IED8"/>
<feature type="chain" id="PRO_5042847788" evidence="1">
    <location>
        <begin position="30"/>
        <end position="542"/>
    </location>
</feature>